<sequence>MSIPRERLQQQTQQTARATLAGARQAGADAEVQADALQDRALEAQAEQAALLEASPLESQYSAAFAAQVEAKHDQAERIEDRLEDLIERQESRMQQAQAKQPGMLALPSTRAKWQQQMQQQQATLQRLHGRLETVREIKEGMGIHSPRIEELAARKLRAQEPELASEWADMREAQRRHEALQRKEEQEKKQTQDRERREQIERTGRGVRLGLSQAR</sequence>
<gene>
    <name evidence="2" type="ORF">pTT60_00015</name>
</gene>
<organism evidence="2">
    <name type="scientific">Sym plasmid</name>
    <dbReference type="NCBI Taxonomy" id="28430"/>
    <lineage>
        <taxon>other sequences</taxon>
        <taxon>plasmids</taxon>
    </lineage>
</organism>
<dbReference type="InterPro" id="IPR050043">
    <property type="entry name" value="KfrC-like_dom"/>
</dbReference>
<evidence type="ECO:0000256" key="1">
    <source>
        <dbReference type="SAM" id="MobiDB-lite"/>
    </source>
</evidence>
<accession>A0A515HKC1</accession>
<dbReference type="EMBL" id="MH392246">
    <property type="protein sequence ID" value="QDL89880.1"/>
    <property type="molecule type" value="Genomic_DNA"/>
</dbReference>
<dbReference type="AlphaFoldDB" id="A0A515HKC1"/>
<keyword evidence="2" id="KW-0614">Plasmid</keyword>
<feature type="compositionally biased region" description="Basic and acidic residues" evidence="1">
    <location>
        <begin position="172"/>
        <end position="205"/>
    </location>
</feature>
<feature type="region of interest" description="Disordered" evidence="1">
    <location>
        <begin position="1"/>
        <end position="32"/>
    </location>
</feature>
<proteinExistence type="predicted"/>
<feature type="region of interest" description="Disordered" evidence="1">
    <location>
        <begin position="172"/>
        <end position="216"/>
    </location>
</feature>
<geneLocation type="plasmid" evidence="2">
    <name>pTT60</name>
</geneLocation>
<dbReference type="NCBIfam" id="NF042916">
    <property type="entry name" value="IncP_KfrC_dom"/>
    <property type="match status" value="1"/>
</dbReference>
<protein>
    <submittedName>
        <fullName evidence="2">KfrC protein</fullName>
    </submittedName>
</protein>
<name>A0A515HKC1_9ZZZZ</name>
<feature type="compositionally biased region" description="Low complexity" evidence="1">
    <location>
        <begin position="9"/>
        <end position="32"/>
    </location>
</feature>
<reference evidence="2" key="1">
    <citation type="submission" date="2018-05" db="EMBL/GenBank/DDBJ databases">
        <title>Plant species dependent abundance and diversity of IncP-1 plasmids in the rhizosphere - sequence analysis provides new insights into the role as efficient and dynamic means for rapid bacterial adaptation.</title>
        <authorList>
            <person name="Nour E."/>
            <person name="Shintani M."/>
            <person name="Elsayed T."/>
            <person name="Blau K."/>
            <person name="Jechalke S."/>
            <person name="Sproeer C."/>
            <person name="Bunk B."/>
            <person name="Overmann J."/>
            <person name="Smalla K."/>
        </authorList>
    </citation>
    <scope>NUCLEOTIDE SEQUENCE</scope>
    <source>
        <plasmid evidence="2">pTT60</plasmid>
    </source>
</reference>
<evidence type="ECO:0000313" key="2">
    <source>
        <dbReference type="EMBL" id="QDL89880.1"/>
    </source>
</evidence>